<feature type="compositionally biased region" description="Basic and acidic residues" evidence="1">
    <location>
        <begin position="49"/>
        <end position="73"/>
    </location>
</feature>
<proteinExistence type="predicted"/>
<evidence type="ECO:0000313" key="2">
    <source>
        <dbReference type="EMBL" id="GAA3130851.1"/>
    </source>
</evidence>
<keyword evidence="3" id="KW-1185">Reference proteome</keyword>
<organism evidence="2 3">
    <name type="scientific">Streptomyces rameus</name>
    <dbReference type="NCBI Taxonomy" id="68261"/>
    <lineage>
        <taxon>Bacteria</taxon>
        <taxon>Bacillati</taxon>
        <taxon>Actinomycetota</taxon>
        <taxon>Actinomycetes</taxon>
        <taxon>Kitasatosporales</taxon>
        <taxon>Streptomycetaceae</taxon>
        <taxon>Streptomyces</taxon>
    </lineage>
</organism>
<reference evidence="3" key="1">
    <citation type="journal article" date="2019" name="Int. J. Syst. Evol. Microbiol.">
        <title>The Global Catalogue of Microorganisms (GCM) 10K type strain sequencing project: providing services to taxonomists for standard genome sequencing and annotation.</title>
        <authorList>
            <consortium name="The Broad Institute Genomics Platform"/>
            <consortium name="The Broad Institute Genome Sequencing Center for Infectious Disease"/>
            <person name="Wu L."/>
            <person name="Ma J."/>
        </authorList>
    </citation>
    <scope>NUCLEOTIDE SEQUENCE [LARGE SCALE GENOMIC DNA]</scope>
    <source>
        <strain evidence="3">JCM 11574</strain>
    </source>
</reference>
<protein>
    <submittedName>
        <fullName evidence="2">Uncharacterized protein</fullName>
    </submittedName>
</protein>
<feature type="region of interest" description="Disordered" evidence="1">
    <location>
        <begin position="42"/>
        <end position="73"/>
    </location>
</feature>
<accession>A0ABP6N125</accession>
<dbReference type="Proteomes" id="UP001500893">
    <property type="component" value="Unassembled WGS sequence"/>
</dbReference>
<dbReference type="EMBL" id="BAAAVM010000018">
    <property type="protein sequence ID" value="GAA3130851.1"/>
    <property type="molecule type" value="Genomic_DNA"/>
</dbReference>
<evidence type="ECO:0000313" key="3">
    <source>
        <dbReference type="Proteomes" id="UP001500893"/>
    </source>
</evidence>
<sequence length="73" mass="7670">MAPNEVLQVEDDGLCGIDRGSEGPAQCLDVASERGAFEALAGDGQQTEPGRDPMPRTGWCEHEAAGRDEGSIL</sequence>
<evidence type="ECO:0000256" key="1">
    <source>
        <dbReference type="SAM" id="MobiDB-lite"/>
    </source>
</evidence>
<comment type="caution">
    <text evidence="2">The sequence shown here is derived from an EMBL/GenBank/DDBJ whole genome shotgun (WGS) entry which is preliminary data.</text>
</comment>
<name>A0ABP6N125_9ACTN</name>
<gene>
    <name evidence="2" type="ORF">GCM10010521_16130</name>
</gene>